<sequence>MYLDMEDTYTKYKEKYLNFIKLNIFENIGIIYRLFIYNIFYVALSEFIRNKVWICYW</sequence>
<evidence type="ECO:0000313" key="3">
    <source>
        <dbReference type="Proteomes" id="UP000017118"/>
    </source>
</evidence>
<name>U5MUP1_CLOSA</name>
<keyword evidence="1" id="KW-1133">Transmembrane helix</keyword>
<dbReference type="Proteomes" id="UP000017118">
    <property type="component" value="Chromosome"/>
</dbReference>
<evidence type="ECO:0000256" key="1">
    <source>
        <dbReference type="SAM" id="Phobius"/>
    </source>
</evidence>
<dbReference type="KEGG" id="csb:CLSA_c21850"/>
<gene>
    <name evidence="2" type="ORF">CLSA_c21850</name>
</gene>
<protein>
    <submittedName>
        <fullName evidence="2">Uncharacterized protein</fullName>
    </submittedName>
</protein>
<dbReference type="PATRIC" id="fig|1345695.3.peg.2153"/>
<keyword evidence="3" id="KW-1185">Reference proteome</keyword>
<proteinExistence type="predicted"/>
<dbReference type="HOGENOM" id="CLU_2988655_0_0_9"/>
<dbReference type="AlphaFoldDB" id="U5MUP1"/>
<accession>U5MUP1</accession>
<organism evidence="2 3">
    <name type="scientific">Clostridium saccharobutylicum DSM 13864</name>
    <dbReference type="NCBI Taxonomy" id="1345695"/>
    <lineage>
        <taxon>Bacteria</taxon>
        <taxon>Bacillati</taxon>
        <taxon>Bacillota</taxon>
        <taxon>Clostridia</taxon>
        <taxon>Eubacteriales</taxon>
        <taxon>Clostridiaceae</taxon>
        <taxon>Clostridium</taxon>
    </lineage>
</organism>
<keyword evidence="1" id="KW-0812">Transmembrane</keyword>
<evidence type="ECO:0000313" key="2">
    <source>
        <dbReference type="EMBL" id="AGX43162.1"/>
    </source>
</evidence>
<keyword evidence="1" id="KW-0472">Membrane</keyword>
<feature type="transmembrane region" description="Helical" evidence="1">
    <location>
        <begin position="20"/>
        <end position="44"/>
    </location>
</feature>
<reference evidence="2 3" key="1">
    <citation type="journal article" date="2013" name="Genome Announc.">
        <title>Complete Genome Sequence of the Solvent Producer Clostridium saccharobutylicum NCP262 (DSM 13864).</title>
        <authorList>
            <person name="Poehlein A."/>
            <person name="Hartwich K."/>
            <person name="Krabben P."/>
            <person name="Ehrenreich A."/>
            <person name="Liebl W."/>
            <person name="Durre P."/>
            <person name="Gottschalk G."/>
            <person name="Daniel R."/>
        </authorList>
    </citation>
    <scope>NUCLEOTIDE SEQUENCE [LARGE SCALE GENOMIC DNA]</scope>
    <source>
        <strain evidence="2">DSM 13864</strain>
    </source>
</reference>
<dbReference type="EMBL" id="CP006721">
    <property type="protein sequence ID" value="AGX43162.1"/>
    <property type="molecule type" value="Genomic_DNA"/>
</dbReference>